<feature type="transmembrane region" description="Helical" evidence="6">
    <location>
        <begin position="234"/>
        <end position="253"/>
    </location>
</feature>
<evidence type="ECO:0000313" key="9">
    <source>
        <dbReference type="Proteomes" id="UP001629523"/>
    </source>
</evidence>
<dbReference type="InterPro" id="IPR018076">
    <property type="entry name" value="T2SS_GspF_dom"/>
</dbReference>
<dbReference type="Pfam" id="PF00482">
    <property type="entry name" value="T2SSF"/>
    <property type="match status" value="1"/>
</dbReference>
<feature type="domain" description="Type II secretion system protein GspF" evidence="7">
    <location>
        <begin position="129"/>
        <end position="250"/>
    </location>
</feature>
<accession>A0ABW9EXN0</accession>
<sequence length="293" mass="34141">MIYYVILSSGLLLLLLNNLKWIKIKKSVNNTTKKKNKHNYSITSLFTKLFLEWLQYIRGIIKNNNKLHITIPIIYSMGIYTANSFWFHLNEFIILPLILLSIIYFQLKLSRKIHHALFKQNFPEVLLMINMATSSGASINQVLERCGQEISGPLGHEMGLICRRLNLGESPETIFYDAYKRFNYPEFYFLMTIILLNLQQGGQLKELTSRLSQVITKNKTAEQKKDVMTAQTRMSVNIISIMPVAFSLLLYFIDPSNIESMWNHHIGKTIFYYILASEVIGIYLIRKMLRKTL</sequence>
<proteinExistence type="predicted"/>
<dbReference type="RefSeq" id="WP_227726766.1">
    <property type="nucleotide sequence ID" value="NZ_CABHYW010000013.1"/>
</dbReference>
<keyword evidence="3 6" id="KW-0812">Transmembrane</keyword>
<keyword evidence="2" id="KW-1003">Cell membrane</keyword>
<evidence type="ECO:0000313" key="8">
    <source>
        <dbReference type="EMBL" id="MFM1346835.1"/>
    </source>
</evidence>
<dbReference type="EMBL" id="JBBEST010000003">
    <property type="protein sequence ID" value="MFM1346835.1"/>
    <property type="molecule type" value="Genomic_DNA"/>
</dbReference>
<evidence type="ECO:0000256" key="2">
    <source>
        <dbReference type="ARBA" id="ARBA00022475"/>
    </source>
</evidence>
<name>A0ABW9EXN0_9GAMM</name>
<dbReference type="Proteomes" id="UP001629523">
    <property type="component" value="Unassembled WGS sequence"/>
</dbReference>
<evidence type="ECO:0000256" key="6">
    <source>
        <dbReference type="SAM" id="Phobius"/>
    </source>
</evidence>
<keyword evidence="4 6" id="KW-1133">Transmembrane helix</keyword>
<feature type="transmembrane region" description="Helical" evidence="6">
    <location>
        <begin position="85"/>
        <end position="105"/>
    </location>
</feature>
<keyword evidence="5 6" id="KW-0472">Membrane</keyword>
<organism evidence="8 9">
    <name type="scientific">Yersinia proxima</name>
    <dbReference type="NCBI Taxonomy" id="2890316"/>
    <lineage>
        <taxon>Bacteria</taxon>
        <taxon>Pseudomonadati</taxon>
        <taxon>Pseudomonadota</taxon>
        <taxon>Gammaproteobacteria</taxon>
        <taxon>Enterobacterales</taxon>
        <taxon>Yersiniaceae</taxon>
        <taxon>Yersinia</taxon>
    </lineage>
</organism>
<evidence type="ECO:0000259" key="7">
    <source>
        <dbReference type="Pfam" id="PF00482"/>
    </source>
</evidence>
<evidence type="ECO:0000256" key="5">
    <source>
        <dbReference type="ARBA" id="ARBA00023136"/>
    </source>
</evidence>
<evidence type="ECO:0000256" key="3">
    <source>
        <dbReference type="ARBA" id="ARBA00022692"/>
    </source>
</evidence>
<evidence type="ECO:0000256" key="4">
    <source>
        <dbReference type="ARBA" id="ARBA00022989"/>
    </source>
</evidence>
<reference evidence="8 9" key="1">
    <citation type="journal article" date="2024" name="Infect. Genet. Evol.">
        <title>Characteristics and comparative genome analysis of Yersinia enterocolitica and related species associated with human infections in Switzerland 2019-2023.</title>
        <authorList>
            <person name="Stevens M.J.A."/>
            <person name="Horlbog J.A."/>
            <person name="Diethelm A."/>
            <person name="Stephan R."/>
            <person name="Nuesch-Inderbinen M."/>
        </authorList>
    </citation>
    <scope>NUCLEOTIDE SEQUENCE [LARGE SCALE GENOMIC DNA]</scope>
    <source>
        <strain evidence="8 9">N20-0302</strain>
    </source>
</reference>
<protein>
    <submittedName>
        <fullName evidence="8">Type II secretion system F family protein</fullName>
    </submittedName>
</protein>
<keyword evidence="9" id="KW-1185">Reference proteome</keyword>
<gene>
    <name evidence="8" type="ORF">WFP14_09725</name>
</gene>
<feature type="transmembrane region" description="Helical" evidence="6">
    <location>
        <begin position="265"/>
        <end position="285"/>
    </location>
</feature>
<dbReference type="PANTHER" id="PTHR35007">
    <property type="entry name" value="INTEGRAL MEMBRANE PROTEIN-RELATED"/>
    <property type="match status" value="1"/>
</dbReference>
<dbReference type="PANTHER" id="PTHR35007:SF2">
    <property type="entry name" value="PILUS ASSEMBLE PROTEIN"/>
    <property type="match status" value="1"/>
</dbReference>
<evidence type="ECO:0000256" key="1">
    <source>
        <dbReference type="ARBA" id="ARBA00004651"/>
    </source>
</evidence>
<comment type="subcellular location">
    <subcellularLocation>
        <location evidence="1">Cell membrane</location>
        <topology evidence="1">Multi-pass membrane protein</topology>
    </subcellularLocation>
</comment>
<comment type="caution">
    <text evidence="8">The sequence shown here is derived from an EMBL/GenBank/DDBJ whole genome shotgun (WGS) entry which is preliminary data.</text>
</comment>